<proteinExistence type="predicted"/>
<evidence type="ECO:0000313" key="2">
    <source>
        <dbReference type="Proteomes" id="UP000827976"/>
    </source>
</evidence>
<reference evidence="2" key="1">
    <citation type="journal article" date="2022" name="Nat. Commun.">
        <title>Chromosome evolution and the genetic basis of agronomically important traits in greater yam.</title>
        <authorList>
            <person name="Bredeson J.V."/>
            <person name="Lyons J.B."/>
            <person name="Oniyinde I.O."/>
            <person name="Okereke N.R."/>
            <person name="Kolade O."/>
            <person name="Nnabue I."/>
            <person name="Nwadili C.O."/>
            <person name="Hribova E."/>
            <person name="Parker M."/>
            <person name="Nwogha J."/>
            <person name="Shu S."/>
            <person name="Carlson J."/>
            <person name="Kariba R."/>
            <person name="Muthemba S."/>
            <person name="Knop K."/>
            <person name="Barton G.J."/>
            <person name="Sherwood A.V."/>
            <person name="Lopez-Montes A."/>
            <person name="Asiedu R."/>
            <person name="Jamnadass R."/>
            <person name="Muchugi A."/>
            <person name="Goodstein D."/>
            <person name="Egesi C.N."/>
            <person name="Featherston J."/>
            <person name="Asfaw A."/>
            <person name="Simpson G.G."/>
            <person name="Dolezel J."/>
            <person name="Hendre P.S."/>
            <person name="Van Deynze A."/>
            <person name="Kumar P.L."/>
            <person name="Obidiegwu J.E."/>
            <person name="Bhattacharjee R."/>
            <person name="Rokhsar D.S."/>
        </authorList>
    </citation>
    <scope>NUCLEOTIDE SEQUENCE [LARGE SCALE GENOMIC DNA]</scope>
    <source>
        <strain evidence="2">cv. TDa95/00328</strain>
    </source>
</reference>
<evidence type="ECO:0000313" key="1">
    <source>
        <dbReference type="EMBL" id="KAH7688251.1"/>
    </source>
</evidence>
<dbReference type="EMBL" id="CM037013">
    <property type="protein sequence ID" value="KAH7688251.1"/>
    <property type="molecule type" value="Genomic_DNA"/>
</dbReference>
<name>A0ACB7WJK8_DIOAL</name>
<accession>A0ACB7WJK8</accession>
<keyword evidence="2" id="KW-1185">Reference proteome</keyword>
<sequence length="137" mass="14858">MRPTVYVQAEEHTFRDLVQRLTGASPSDGSPTPSSSHSAVGPRRSSYKLQARRGSSVRNLEIHQLAVPSLLSTRSSSPSIFSPVTPLTVDPVFSPAEDPEERAIAEKGFYLHPSHRGGAPPELLHLFPTSSPSRSQC</sequence>
<protein>
    <submittedName>
        <fullName evidence="1">VQ domain-containing protein</fullName>
    </submittedName>
</protein>
<dbReference type="Proteomes" id="UP000827976">
    <property type="component" value="Chromosome 3"/>
</dbReference>
<gene>
    <name evidence="1" type="ORF">IHE45_03G021300</name>
</gene>
<organism evidence="1 2">
    <name type="scientific">Dioscorea alata</name>
    <name type="common">Purple yam</name>
    <dbReference type="NCBI Taxonomy" id="55571"/>
    <lineage>
        <taxon>Eukaryota</taxon>
        <taxon>Viridiplantae</taxon>
        <taxon>Streptophyta</taxon>
        <taxon>Embryophyta</taxon>
        <taxon>Tracheophyta</taxon>
        <taxon>Spermatophyta</taxon>
        <taxon>Magnoliopsida</taxon>
        <taxon>Liliopsida</taxon>
        <taxon>Dioscoreales</taxon>
        <taxon>Dioscoreaceae</taxon>
        <taxon>Dioscorea</taxon>
    </lineage>
</organism>
<comment type="caution">
    <text evidence="1">The sequence shown here is derived from an EMBL/GenBank/DDBJ whole genome shotgun (WGS) entry which is preliminary data.</text>
</comment>